<protein>
    <submittedName>
        <fullName evidence="1">Uncharacterized protein</fullName>
    </submittedName>
</protein>
<sequence>MAGKQIAGDGLPSNLTGMSKNQLYDIMSQMKNLIEQNHHQARQILIQNPLLTKALFQAQIMLGMVQPSQAVPKLQPPVSQNTHHSVQPMQQSNIQHASVLPAQGSVQDQPSVSQTQIPPRRHQNQPSLPISSAAVPPLSHQSQPMPAHSLQTPQQPKGHFTRQMAPVSLPQSSQLQNVPPPSLHSSSQPLHQTKMPTASGQLQQPLQAPGFPHMPLQPPLPPHIRPSSVPVMHHQYPPQKGTNLGFQHGAASHNLPQSMFHAGAKTPVSVGPTFLQGQTPLPSQPPTQSAYQVGGEHLGPDFGNQAGNASIQVERGSSWMTGPPENVTQLSGPPLLVPDPMGTGNQPPRAAAVSPEMEKALLQQVMSLTMEQINLLPPEQRNQVLQLQQYLQHTVTDWLQMKDLY</sequence>
<keyword evidence="2" id="KW-1185">Reference proteome</keyword>
<accession>A0ACB9PQS8</accession>
<proteinExistence type="predicted"/>
<evidence type="ECO:0000313" key="1">
    <source>
        <dbReference type="EMBL" id="KAI4350902.1"/>
    </source>
</evidence>
<reference evidence="1 2" key="1">
    <citation type="journal article" date="2022" name="DNA Res.">
        <title>Chromosomal-level genome assembly of the orchid tree Bauhinia variegata (Leguminosae; Cercidoideae) supports the allotetraploid origin hypothesis of Bauhinia.</title>
        <authorList>
            <person name="Zhong Y."/>
            <person name="Chen Y."/>
            <person name="Zheng D."/>
            <person name="Pang J."/>
            <person name="Liu Y."/>
            <person name="Luo S."/>
            <person name="Meng S."/>
            <person name="Qian L."/>
            <person name="Wei D."/>
            <person name="Dai S."/>
            <person name="Zhou R."/>
        </authorList>
    </citation>
    <scope>NUCLEOTIDE SEQUENCE [LARGE SCALE GENOMIC DNA]</scope>
    <source>
        <strain evidence="1">BV-YZ2020</strain>
    </source>
</reference>
<comment type="caution">
    <text evidence="1">The sequence shown here is derived from an EMBL/GenBank/DDBJ whole genome shotgun (WGS) entry which is preliminary data.</text>
</comment>
<gene>
    <name evidence="1" type="ORF">L6164_005307</name>
</gene>
<evidence type="ECO:0000313" key="2">
    <source>
        <dbReference type="Proteomes" id="UP000828941"/>
    </source>
</evidence>
<name>A0ACB9PQS8_BAUVA</name>
<organism evidence="1 2">
    <name type="scientific">Bauhinia variegata</name>
    <name type="common">Purple orchid tree</name>
    <name type="synonym">Phanera variegata</name>
    <dbReference type="NCBI Taxonomy" id="167791"/>
    <lineage>
        <taxon>Eukaryota</taxon>
        <taxon>Viridiplantae</taxon>
        <taxon>Streptophyta</taxon>
        <taxon>Embryophyta</taxon>
        <taxon>Tracheophyta</taxon>
        <taxon>Spermatophyta</taxon>
        <taxon>Magnoliopsida</taxon>
        <taxon>eudicotyledons</taxon>
        <taxon>Gunneridae</taxon>
        <taxon>Pentapetalae</taxon>
        <taxon>rosids</taxon>
        <taxon>fabids</taxon>
        <taxon>Fabales</taxon>
        <taxon>Fabaceae</taxon>
        <taxon>Cercidoideae</taxon>
        <taxon>Cercideae</taxon>
        <taxon>Bauhiniinae</taxon>
        <taxon>Bauhinia</taxon>
    </lineage>
</organism>
<dbReference type="Proteomes" id="UP000828941">
    <property type="component" value="Chromosome 3"/>
</dbReference>
<dbReference type="EMBL" id="CM039428">
    <property type="protein sequence ID" value="KAI4350902.1"/>
    <property type="molecule type" value="Genomic_DNA"/>
</dbReference>